<name>A0ABU5F893_9BACT</name>
<protein>
    <submittedName>
        <fullName evidence="3">Uncharacterized protein</fullName>
    </submittedName>
</protein>
<proteinExistence type="predicted"/>
<evidence type="ECO:0000256" key="2">
    <source>
        <dbReference type="SAM" id="SignalP"/>
    </source>
</evidence>
<evidence type="ECO:0000256" key="1">
    <source>
        <dbReference type="SAM" id="MobiDB-lite"/>
    </source>
</evidence>
<gene>
    <name evidence="3" type="ORF">R5W23_005368</name>
</gene>
<feature type="region of interest" description="Disordered" evidence="1">
    <location>
        <begin position="81"/>
        <end position="110"/>
    </location>
</feature>
<evidence type="ECO:0000313" key="4">
    <source>
        <dbReference type="Proteomes" id="UP001272242"/>
    </source>
</evidence>
<keyword evidence="4" id="KW-1185">Reference proteome</keyword>
<dbReference type="EMBL" id="JAXBLV010000248">
    <property type="protein sequence ID" value="MDY3563752.1"/>
    <property type="molecule type" value="Genomic_DNA"/>
</dbReference>
<feature type="chain" id="PRO_5046905396" evidence="2">
    <location>
        <begin position="21"/>
        <end position="151"/>
    </location>
</feature>
<dbReference type="Proteomes" id="UP001272242">
    <property type="component" value="Unassembled WGS sequence"/>
</dbReference>
<accession>A0ABU5F893</accession>
<reference evidence="4" key="1">
    <citation type="journal article" date="2023" name="Mar. Drugs">
        <title>Gemmata algarum, a Novel Planctomycete Isolated from an Algal Mat, Displays Antimicrobial Activity.</title>
        <authorList>
            <person name="Kumar G."/>
            <person name="Kallscheuer N."/>
            <person name="Kashif M."/>
            <person name="Ahamad S."/>
            <person name="Jagadeeshwari U."/>
            <person name="Pannikurungottu S."/>
            <person name="Haufschild T."/>
            <person name="Kabuu M."/>
            <person name="Sasikala C."/>
            <person name="Jogler C."/>
            <person name="Ramana C."/>
        </authorList>
    </citation>
    <scope>NUCLEOTIDE SEQUENCE [LARGE SCALE GENOMIC DNA]</scope>
    <source>
        <strain evidence="4">JC673</strain>
    </source>
</reference>
<comment type="caution">
    <text evidence="3">The sequence shown here is derived from an EMBL/GenBank/DDBJ whole genome shotgun (WGS) entry which is preliminary data.</text>
</comment>
<evidence type="ECO:0000313" key="3">
    <source>
        <dbReference type="EMBL" id="MDY3563752.1"/>
    </source>
</evidence>
<feature type="signal peptide" evidence="2">
    <location>
        <begin position="1"/>
        <end position="20"/>
    </location>
</feature>
<dbReference type="RefSeq" id="WP_320689892.1">
    <property type="nucleotide sequence ID" value="NZ_JAXBLV010000248.1"/>
</dbReference>
<feature type="compositionally biased region" description="Low complexity" evidence="1">
    <location>
        <begin position="81"/>
        <end position="93"/>
    </location>
</feature>
<keyword evidence="2" id="KW-0732">Signal</keyword>
<sequence>MKRFVFAGALVALAVPFTVAEEKPTATPPAAPAVAAAPIVESAPVVTTAAPARRGLFGRLRNRGTTTYAVPVTGTTVVPPGTVITPAPATTAPAPTPMPMPKPDTKTDTAAAPSEITLGNFVATADPVVVQASATETAKPRRGLFSRLRGR</sequence>
<organism evidence="3 4">
    <name type="scientific">Gemmata algarum</name>
    <dbReference type="NCBI Taxonomy" id="2975278"/>
    <lineage>
        <taxon>Bacteria</taxon>
        <taxon>Pseudomonadati</taxon>
        <taxon>Planctomycetota</taxon>
        <taxon>Planctomycetia</taxon>
        <taxon>Gemmatales</taxon>
        <taxon>Gemmataceae</taxon>
        <taxon>Gemmata</taxon>
    </lineage>
</organism>